<feature type="region of interest" description="Disordered" evidence="1">
    <location>
        <begin position="116"/>
        <end position="144"/>
    </location>
</feature>
<proteinExistence type="predicted"/>
<gene>
    <name evidence="2" type="ORF">ACH5RR_004929</name>
</gene>
<comment type="caution">
    <text evidence="2">The sequence shown here is derived from an EMBL/GenBank/DDBJ whole genome shotgun (WGS) entry which is preliminary data.</text>
</comment>
<organism evidence="2 3">
    <name type="scientific">Cinchona calisaya</name>
    <dbReference type="NCBI Taxonomy" id="153742"/>
    <lineage>
        <taxon>Eukaryota</taxon>
        <taxon>Viridiplantae</taxon>
        <taxon>Streptophyta</taxon>
        <taxon>Embryophyta</taxon>
        <taxon>Tracheophyta</taxon>
        <taxon>Spermatophyta</taxon>
        <taxon>Magnoliopsida</taxon>
        <taxon>eudicotyledons</taxon>
        <taxon>Gunneridae</taxon>
        <taxon>Pentapetalae</taxon>
        <taxon>asterids</taxon>
        <taxon>lamiids</taxon>
        <taxon>Gentianales</taxon>
        <taxon>Rubiaceae</taxon>
        <taxon>Cinchonoideae</taxon>
        <taxon>Cinchoneae</taxon>
        <taxon>Cinchona</taxon>
    </lineage>
</organism>
<dbReference type="Pfam" id="PF06521">
    <property type="entry name" value="PAR1"/>
    <property type="match status" value="2"/>
</dbReference>
<evidence type="ECO:0000313" key="2">
    <source>
        <dbReference type="EMBL" id="KAL3536468.1"/>
    </source>
</evidence>
<dbReference type="PANTHER" id="PTHR33649">
    <property type="entry name" value="PAR1 PROTEIN"/>
    <property type="match status" value="1"/>
</dbReference>
<accession>A0ABD3AZ17</accession>
<dbReference type="EMBL" id="JBJUIK010000002">
    <property type="protein sequence ID" value="KAL3536468.1"/>
    <property type="molecule type" value="Genomic_DNA"/>
</dbReference>
<keyword evidence="3" id="KW-1185">Reference proteome</keyword>
<dbReference type="PANTHER" id="PTHR33649:SF4">
    <property type="entry name" value="PAR1 PROTEIN"/>
    <property type="match status" value="1"/>
</dbReference>
<dbReference type="Proteomes" id="UP001630127">
    <property type="component" value="Unassembled WGS sequence"/>
</dbReference>
<evidence type="ECO:0000313" key="3">
    <source>
        <dbReference type="Proteomes" id="UP001630127"/>
    </source>
</evidence>
<evidence type="ECO:0000256" key="1">
    <source>
        <dbReference type="SAM" id="MobiDB-lite"/>
    </source>
</evidence>
<protein>
    <submittedName>
        <fullName evidence="2">Uncharacterized protein</fullName>
    </submittedName>
</protein>
<reference evidence="2 3" key="1">
    <citation type="submission" date="2024-11" db="EMBL/GenBank/DDBJ databases">
        <title>A near-complete genome assembly of Cinchona calisaya.</title>
        <authorList>
            <person name="Lian D.C."/>
            <person name="Zhao X.W."/>
            <person name="Wei L."/>
        </authorList>
    </citation>
    <scope>NUCLEOTIDE SEQUENCE [LARGE SCALE GENOMIC DNA]</scope>
    <source>
        <tissue evidence="2">Nenye</tissue>
    </source>
</reference>
<sequence>MEYQCRTSEVVVGMAENIETDECLSACGVDRNAVGISSDAFFESLFAAKFSVPLVTRTALTLLTFTSIWLLEKIDEVLNRWIDSMKPHSLMSRGVYLPALCEKQRSNPHRAMIEHWSNGAAPGPVAPQSDDLVADAPASSPFSF</sequence>
<dbReference type="InterPro" id="IPR009489">
    <property type="entry name" value="PAR1"/>
</dbReference>
<name>A0ABD3AZ17_9GENT</name>
<dbReference type="AlphaFoldDB" id="A0ABD3AZ17"/>